<evidence type="ECO:0000256" key="3">
    <source>
        <dbReference type="ARBA" id="ARBA00022519"/>
    </source>
</evidence>
<dbReference type="GO" id="GO:0140114">
    <property type="term" value="P:cellular detoxification of fluoride"/>
    <property type="evidence" value="ECO:0007669"/>
    <property type="project" value="UniProtKB-UniRule"/>
</dbReference>
<keyword evidence="7 11" id="KW-0472">Membrane</keyword>
<evidence type="ECO:0000313" key="13">
    <source>
        <dbReference type="Proteomes" id="UP000198931"/>
    </source>
</evidence>
<keyword evidence="13" id="KW-1185">Reference proteome</keyword>
<evidence type="ECO:0000256" key="4">
    <source>
        <dbReference type="ARBA" id="ARBA00022692"/>
    </source>
</evidence>
<dbReference type="OrthoDB" id="9815830at2"/>
<protein>
    <recommendedName>
        <fullName evidence="11">Fluoride-specific ion channel FluC</fullName>
    </recommendedName>
</protein>
<comment type="function">
    <text evidence="11">Fluoride-specific ion channel. Important for reducing fluoride concentration in the cell, thus reducing its toxicity.</text>
</comment>
<dbReference type="NCBIfam" id="TIGR00494">
    <property type="entry name" value="crcB"/>
    <property type="match status" value="1"/>
</dbReference>
<evidence type="ECO:0000256" key="11">
    <source>
        <dbReference type="HAMAP-Rule" id="MF_00454"/>
    </source>
</evidence>
<reference evidence="12 13" key="1">
    <citation type="submission" date="2016-10" db="EMBL/GenBank/DDBJ databases">
        <authorList>
            <person name="de Groot N.N."/>
        </authorList>
    </citation>
    <scope>NUCLEOTIDE SEQUENCE [LARGE SCALE GENOMIC DNA]</scope>
    <source>
        <strain evidence="12 13">DSM 26000</strain>
    </source>
</reference>
<dbReference type="AlphaFoldDB" id="A0A1I3CYW3"/>
<keyword evidence="8 11" id="KW-0407">Ion channel</keyword>
<dbReference type="GO" id="GO:0062054">
    <property type="term" value="F:fluoride channel activity"/>
    <property type="evidence" value="ECO:0007669"/>
    <property type="project" value="UniProtKB-UniRule"/>
</dbReference>
<accession>A0A1I3CYW3</accession>
<dbReference type="GO" id="GO:0046872">
    <property type="term" value="F:metal ion binding"/>
    <property type="evidence" value="ECO:0007669"/>
    <property type="project" value="UniProtKB-KW"/>
</dbReference>
<evidence type="ECO:0000313" key="12">
    <source>
        <dbReference type="EMBL" id="SFH79682.1"/>
    </source>
</evidence>
<feature type="transmembrane region" description="Helical" evidence="11">
    <location>
        <begin position="6"/>
        <end position="23"/>
    </location>
</feature>
<feature type="transmembrane region" description="Helical" evidence="11">
    <location>
        <begin position="35"/>
        <end position="58"/>
    </location>
</feature>
<proteinExistence type="inferred from homology"/>
<dbReference type="RefSeq" id="WP_090078284.1">
    <property type="nucleotide sequence ID" value="NZ_FOQT01000001.1"/>
</dbReference>
<keyword evidence="2 11" id="KW-1003">Cell membrane</keyword>
<dbReference type="PANTHER" id="PTHR28259:SF1">
    <property type="entry name" value="FLUORIDE EXPORT PROTEIN 1-RELATED"/>
    <property type="match status" value="1"/>
</dbReference>
<organism evidence="12 13">
    <name type="scientific">Halpernia frigidisoli</name>
    <dbReference type="NCBI Taxonomy" id="1125876"/>
    <lineage>
        <taxon>Bacteria</taxon>
        <taxon>Pseudomonadati</taxon>
        <taxon>Bacteroidota</taxon>
        <taxon>Flavobacteriia</taxon>
        <taxon>Flavobacteriales</taxon>
        <taxon>Weeksellaceae</taxon>
        <taxon>Chryseobacterium group</taxon>
        <taxon>Halpernia</taxon>
    </lineage>
</organism>
<keyword evidence="6 11" id="KW-0406">Ion transport</keyword>
<keyword evidence="11" id="KW-0479">Metal-binding</keyword>
<feature type="transmembrane region" description="Helical" evidence="11">
    <location>
        <begin position="96"/>
        <end position="121"/>
    </location>
</feature>
<evidence type="ECO:0000256" key="5">
    <source>
        <dbReference type="ARBA" id="ARBA00022989"/>
    </source>
</evidence>
<comment type="activity regulation">
    <text evidence="11">Na(+) is not transported, but it plays an essential structural role and its presence is essential for fluoride channel function.</text>
</comment>
<dbReference type="Proteomes" id="UP000198931">
    <property type="component" value="Unassembled WGS sequence"/>
</dbReference>
<dbReference type="PANTHER" id="PTHR28259">
    <property type="entry name" value="FLUORIDE EXPORT PROTEIN 1-RELATED"/>
    <property type="match status" value="1"/>
</dbReference>
<feature type="transmembrane region" description="Helical" evidence="11">
    <location>
        <begin position="64"/>
        <end position="84"/>
    </location>
</feature>
<comment type="subcellular location">
    <subcellularLocation>
        <location evidence="1 11">Cell membrane</location>
        <topology evidence="1 11">Multi-pass membrane protein</topology>
    </subcellularLocation>
</comment>
<evidence type="ECO:0000256" key="9">
    <source>
        <dbReference type="ARBA" id="ARBA00035120"/>
    </source>
</evidence>
<feature type="binding site" evidence="11">
    <location>
        <position position="78"/>
    </location>
    <ligand>
        <name>Na(+)</name>
        <dbReference type="ChEBI" id="CHEBI:29101"/>
        <note>structural</note>
    </ligand>
</feature>
<comment type="catalytic activity">
    <reaction evidence="10">
        <text>fluoride(in) = fluoride(out)</text>
        <dbReference type="Rhea" id="RHEA:76159"/>
        <dbReference type="ChEBI" id="CHEBI:17051"/>
    </reaction>
    <physiologicalReaction direction="left-to-right" evidence="10">
        <dbReference type="Rhea" id="RHEA:76160"/>
    </physiologicalReaction>
</comment>
<name>A0A1I3CYW3_9FLAO</name>
<dbReference type="Pfam" id="PF02537">
    <property type="entry name" value="CRCB"/>
    <property type="match status" value="1"/>
</dbReference>
<evidence type="ECO:0000256" key="1">
    <source>
        <dbReference type="ARBA" id="ARBA00004651"/>
    </source>
</evidence>
<dbReference type="InterPro" id="IPR003691">
    <property type="entry name" value="FluC"/>
</dbReference>
<evidence type="ECO:0000256" key="10">
    <source>
        <dbReference type="ARBA" id="ARBA00035585"/>
    </source>
</evidence>
<dbReference type="GO" id="GO:0005886">
    <property type="term" value="C:plasma membrane"/>
    <property type="evidence" value="ECO:0007669"/>
    <property type="project" value="UniProtKB-SubCell"/>
</dbReference>
<dbReference type="HAMAP" id="MF_00454">
    <property type="entry name" value="FluC"/>
    <property type="match status" value="1"/>
</dbReference>
<keyword evidence="3" id="KW-0997">Cell inner membrane</keyword>
<comment type="similarity">
    <text evidence="9 11">Belongs to the fluoride channel Fluc/FEX (TC 1.A.43) family.</text>
</comment>
<keyword evidence="11" id="KW-0813">Transport</keyword>
<feature type="binding site" evidence="11">
    <location>
        <position position="75"/>
    </location>
    <ligand>
        <name>Na(+)</name>
        <dbReference type="ChEBI" id="CHEBI:29101"/>
        <note>structural</note>
    </ligand>
</feature>
<keyword evidence="4 11" id="KW-0812">Transmembrane</keyword>
<gene>
    <name evidence="11" type="primary">fluC</name>
    <name evidence="11" type="synonym">crcB</name>
    <name evidence="12" type="ORF">SAMN05443292_0161</name>
</gene>
<sequence length="123" mass="13817">MEFRAIIYVFLGGGLGSVLRFLVSNYTEKLLNIKAFPLGTFTVNIIGCFLIGLLSAYFLKVDNYLKFLLITGFCGGFTTFSTFSAENYSLWQNGNYYTLIFYILSSVIIGLFAVFAGFQMIKN</sequence>
<keyword evidence="11" id="KW-0915">Sodium</keyword>
<evidence type="ECO:0000256" key="6">
    <source>
        <dbReference type="ARBA" id="ARBA00023065"/>
    </source>
</evidence>
<dbReference type="STRING" id="1125876.SAMN05443292_0161"/>
<keyword evidence="5 11" id="KW-1133">Transmembrane helix</keyword>
<evidence type="ECO:0000256" key="7">
    <source>
        <dbReference type="ARBA" id="ARBA00023136"/>
    </source>
</evidence>
<dbReference type="EMBL" id="FOQT01000001">
    <property type="protein sequence ID" value="SFH79682.1"/>
    <property type="molecule type" value="Genomic_DNA"/>
</dbReference>
<evidence type="ECO:0000256" key="2">
    <source>
        <dbReference type="ARBA" id="ARBA00022475"/>
    </source>
</evidence>
<evidence type="ECO:0000256" key="8">
    <source>
        <dbReference type="ARBA" id="ARBA00023303"/>
    </source>
</evidence>